<dbReference type="InterPro" id="IPR012337">
    <property type="entry name" value="RNaseH-like_sf"/>
</dbReference>
<accession>A0A1G6Y8A8</accession>
<evidence type="ECO:0000313" key="2">
    <source>
        <dbReference type="EMBL" id="GEL75750.1"/>
    </source>
</evidence>
<keyword evidence="5" id="KW-1185">Reference proteome</keyword>
<dbReference type="InterPro" id="IPR050900">
    <property type="entry name" value="Transposase_IS3/IS150/IS904"/>
</dbReference>
<dbReference type="InterPro" id="IPR048020">
    <property type="entry name" value="Transpos_IS3"/>
</dbReference>
<dbReference type="PROSITE" id="PS50994">
    <property type="entry name" value="INTEGRASE"/>
    <property type="match status" value="1"/>
</dbReference>
<organism evidence="2 6">
    <name type="scientific">Myxococcus virescens</name>
    <dbReference type="NCBI Taxonomy" id="83456"/>
    <lineage>
        <taxon>Bacteria</taxon>
        <taxon>Pseudomonadati</taxon>
        <taxon>Myxococcota</taxon>
        <taxon>Myxococcia</taxon>
        <taxon>Myxococcales</taxon>
        <taxon>Cystobacterineae</taxon>
        <taxon>Myxococcaceae</taxon>
        <taxon>Myxococcus</taxon>
    </lineage>
</organism>
<evidence type="ECO:0000313" key="5">
    <source>
        <dbReference type="Proteomes" id="UP000198717"/>
    </source>
</evidence>
<dbReference type="InterPro" id="IPR001584">
    <property type="entry name" value="Integrase_cat-core"/>
</dbReference>
<evidence type="ECO:0000259" key="1">
    <source>
        <dbReference type="PROSITE" id="PS50994"/>
    </source>
</evidence>
<dbReference type="Pfam" id="PF13276">
    <property type="entry name" value="HTH_21"/>
    <property type="match status" value="1"/>
</dbReference>
<dbReference type="SUPFAM" id="SSF53098">
    <property type="entry name" value="Ribonuclease H-like"/>
    <property type="match status" value="1"/>
</dbReference>
<protein>
    <submittedName>
        <fullName evidence="2">Transposase</fullName>
    </submittedName>
</protein>
<name>A0A1G6Y8A8_9BACT</name>
<dbReference type="Pfam" id="PF00665">
    <property type="entry name" value="rve"/>
    <property type="match status" value="1"/>
</dbReference>
<dbReference type="PANTHER" id="PTHR46889">
    <property type="entry name" value="TRANSPOSASE INSF FOR INSERTION SEQUENCE IS3B-RELATED"/>
    <property type="match status" value="1"/>
</dbReference>
<dbReference type="Gene3D" id="3.30.420.10">
    <property type="entry name" value="Ribonuclease H-like superfamily/Ribonuclease H"/>
    <property type="match status" value="1"/>
</dbReference>
<comment type="caution">
    <text evidence="2">The sequence shown here is derived from an EMBL/GenBank/DDBJ whole genome shotgun (WGS) entry which is preliminary data.</text>
</comment>
<reference evidence="3 5" key="1">
    <citation type="submission" date="2016-10" db="EMBL/GenBank/DDBJ databases">
        <authorList>
            <person name="Varghese N."/>
            <person name="Submissions S."/>
        </authorList>
    </citation>
    <scope>NUCLEOTIDE SEQUENCE [LARGE SCALE GENOMIC DNA]</scope>
    <source>
        <strain evidence="3 5">DSM 2260</strain>
    </source>
</reference>
<dbReference type="InterPro" id="IPR036397">
    <property type="entry name" value="RNaseH_sf"/>
</dbReference>
<dbReference type="Proteomes" id="UP000321224">
    <property type="component" value="Unassembled WGS sequence"/>
</dbReference>
<gene>
    <name evidence="2" type="ORF">MVI01_75340</name>
    <name evidence="3" type="ORF">SAMN04488504_1031</name>
    <name evidence="4" type="ORF">SAMN04488504_1361</name>
</gene>
<dbReference type="Pfam" id="PF13333">
    <property type="entry name" value="rve_2"/>
    <property type="match status" value="1"/>
</dbReference>
<dbReference type="EMBL" id="FNAJ01000036">
    <property type="protein sequence ID" value="SDF36566.1"/>
    <property type="molecule type" value="Genomic_DNA"/>
</dbReference>
<dbReference type="PANTHER" id="PTHR46889:SF4">
    <property type="entry name" value="TRANSPOSASE INSO FOR INSERTION SEQUENCE ELEMENT IS911B-RELATED"/>
    <property type="match status" value="1"/>
</dbReference>
<dbReference type="EMBL" id="BJVY01000151">
    <property type="protein sequence ID" value="GEL75750.1"/>
    <property type="molecule type" value="Genomic_DNA"/>
</dbReference>
<dbReference type="GO" id="GO:0003676">
    <property type="term" value="F:nucleic acid binding"/>
    <property type="evidence" value="ECO:0007669"/>
    <property type="project" value="InterPro"/>
</dbReference>
<dbReference type="GO" id="GO:0015074">
    <property type="term" value="P:DNA integration"/>
    <property type="evidence" value="ECO:0007669"/>
    <property type="project" value="InterPro"/>
</dbReference>
<dbReference type="Proteomes" id="UP000198717">
    <property type="component" value="Unassembled WGS sequence"/>
</dbReference>
<dbReference type="AlphaFoldDB" id="A0A1G6Y8A8"/>
<evidence type="ECO:0000313" key="6">
    <source>
        <dbReference type="Proteomes" id="UP000321224"/>
    </source>
</evidence>
<proteinExistence type="predicted"/>
<dbReference type="NCBIfam" id="NF033516">
    <property type="entry name" value="transpos_IS3"/>
    <property type="match status" value="1"/>
</dbReference>
<evidence type="ECO:0000313" key="3">
    <source>
        <dbReference type="EMBL" id="SDD86659.1"/>
    </source>
</evidence>
<dbReference type="EMBL" id="FNAJ01000003">
    <property type="protein sequence ID" value="SDD86659.1"/>
    <property type="molecule type" value="Genomic_DNA"/>
</dbReference>
<reference evidence="2 6" key="2">
    <citation type="submission" date="2019-07" db="EMBL/GenBank/DDBJ databases">
        <title>Whole genome shotgun sequence of Myxococcus virescens NBRC 100334.</title>
        <authorList>
            <person name="Hosoyama A."/>
            <person name="Uohara A."/>
            <person name="Ohji S."/>
            <person name="Ichikawa N."/>
        </authorList>
    </citation>
    <scope>NUCLEOTIDE SEQUENCE [LARGE SCALE GENOMIC DNA]</scope>
    <source>
        <strain evidence="2 6">NBRC 100334</strain>
    </source>
</reference>
<dbReference type="InterPro" id="IPR025948">
    <property type="entry name" value="HTH-like_dom"/>
</dbReference>
<evidence type="ECO:0000313" key="4">
    <source>
        <dbReference type="EMBL" id="SDF36566.1"/>
    </source>
</evidence>
<feature type="domain" description="Integrase catalytic" evidence="1">
    <location>
        <begin position="117"/>
        <end position="279"/>
    </location>
</feature>
<sequence>MRANQAVHAVSTLCRVLGVSESGYHAWLTRLPSKRAVADAQLVERIRAIHARSRQTYGAPRIHAELAAEGVCIGRKRVARLMRAANLQGVSQRTACTTTIRDERVRPAPDLVDRRFEAPGPDQVWVADITYVPTWGGFLYLAVVMDVWSRKIVGWAMATHLRTELVLQALEMALRQRRPTGVIHHSDQGTQYTSVAFGLRCREAGVRPSMGSVGDAYDNAMCESFFATLECELLGRRSLRSQAEARMALFEFIEGWYNPHRRHSALDYESPANYEKKYRAAA</sequence>